<feature type="transmembrane region" description="Helical" evidence="13">
    <location>
        <begin position="12"/>
        <end position="33"/>
    </location>
</feature>
<feature type="transmembrane region" description="Helical" evidence="13">
    <location>
        <begin position="53"/>
        <end position="73"/>
    </location>
</feature>
<keyword evidence="12 13" id="KW-0472">Membrane</keyword>
<dbReference type="Pfam" id="PF02163">
    <property type="entry name" value="Peptidase_M50"/>
    <property type="match status" value="2"/>
</dbReference>
<evidence type="ECO:0000313" key="16">
    <source>
        <dbReference type="Proteomes" id="UP000247689"/>
    </source>
</evidence>
<evidence type="ECO:0000256" key="5">
    <source>
        <dbReference type="ARBA" id="ARBA00022670"/>
    </source>
</evidence>
<keyword evidence="16" id="KW-1185">Reference proteome</keyword>
<evidence type="ECO:0000256" key="8">
    <source>
        <dbReference type="ARBA" id="ARBA00022801"/>
    </source>
</evidence>
<feature type="domain" description="Peptidase M50" evidence="14">
    <location>
        <begin position="17"/>
        <end position="111"/>
    </location>
</feature>
<dbReference type="OrthoDB" id="8772544at2"/>
<comment type="cofactor">
    <cofactor evidence="1">
        <name>Zn(2+)</name>
        <dbReference type="ChEBI" id="CHEBI:29105"/>
    </cofactor>
</comment>
<dbReference type="EMBL" id="QICH01000003">
    <property type="protein sequence ID" value="PXF62705.1"/>
    <property type="molecule type" value="Genomic_DNA"/>
</dbReference>
<keyword evidence="5 15" id="KW-0645">Protease</keyword>
<feature type="transmembrane region" description="Helical" evidence="13">
    <location>
        <begin position="177"/>
        <end position="200"/>
    </location>
</feature>
<evidence type="ECO:0000256" key="2">
    <source>
        <dbReference type="ARBA" id="ARBA00004651"/>
    </source>
</evidence>
<keyword evidence="8" id="KW-0378">Hydrolase</keyword>
<evidence type="ECO:0000256" key="10">
    <source>
        <dbReference type="ARBA" id="ARBA00022989"/>
    </source>
</evidence>
<dbReference type="InterPro" id="IPR052348">
    <property type="entry name" value="Metallopeptidase_M50B"/>
</dbReference>
<keyword evidence="7" id="KW-0479">Metal-binding</keyword>
<keyword evidence="10 13" id="KW-1133">Transmembrane helix</keyword>
<comment type="caution">
    <text evidence="15">The sequence shown here is derived from an EMBL/GenBank/DDBJ whole genome shotgun (WGS) entry which is preliminary data.</text>
</comment>
<protein>
    <submittedName>
        <fullName evidence="15">Site-2 protease family protein</fullName>
    </submittedName>
</protein>
<dbReference type="PANTHER" id="PTHR35864">
    <property type="entry name" value="ZINC METALLOPROTEASE MJ0611-RELATED"/>
    <property type="match status" value="1"/>
</dbReference>
<proteinExistence type="inferred from homology"/>
<evidence type="ECO:0000256" key="11">
    <source>
        <dbReference type="ARBA" id="ARBA00023049"/>
    </source>
</evidence>
<feature type="transmembrane region" description="Helical" evidence="13">
    <location>
        <begin position="85"/>
        <end position="110"/>
    </location>
</feature>
<evidence type="ECO:0000256" key="9">
    <source>
        <dbReference type="ARBA" id="ARBA00022833"/>
    </source>
</evidence>
<comment type="subcellular location">
    <subcellularLocation>
        <location evidence="2">Cell membrane</location>
        <topology evidence="2">Multi-pass membrane protein</topology>
    </subcellularLocation>
</comment>
<feature type="transmembrane region" description="Helical" evidence="13">
    <location>
        <begin position="130"/>
        <end position="156"/>
    </location>
</feature>
<evidence type="ECO:0000256" key="13">
    <source>
        <dbReference type="SAM" id="Phobius"/>
    </source>
</evidence>
<dbReference type="AlphaFoldDB" id="A0A318D4C4"/>
<evidence type="ECO:0000259" key="14">
    <source>
        <dbReference type="Pfam" id="PF02163"/>
    </source>
</evidence>
<name>A0A318D4C4_9GAMM</name>
<dbReference type="Proteomes" id="UP000247689">
    <property type="component" value="Unassembled WGS sequence"/>
</dbReference>
<gene>
    <name evidence="15" type="ORF">DL796_10290</name>
</gene>
<dbReference type="PANTHER" id="PTHR35864:SF1">
    <property type="entry name" value="ZINC METALLOPROTEASE YWHC-RELATED"/>
    <property type="match status" value="1"/>
</dbReference>
<keyword evidence="4" id="KW-1003">Cell membrane</keyword>
<dbReference type="GO" id="GO:0046872">
    <property type="term" value="F:metal ion binding"/>
    <property type="evidence" value="ECO:0007669"/>
    <property type="project" value="UniProtKB-KW"/>
</dbReference>
<organism evidence="15 16">
    <name type="scientific">Kangiella spongicola</name>
    <dbReference type="NCBI Taxonomy" id="796379"/>
    <lineage>
        <taxon>Bacteria</taxon>
        <taxon>Pseudomonadati</taxon>
        <taxon>Pseudomonadota</taxon>
        <taxon>Gammaproteobacteria</taxon>
        <taxon>Kangiellales</taxon>
        <taxon>Kangiellaceae</taxon>
        <taxon>Kangiella</taxon>
    </lineage>
</organism>
<feature type="domain" description="Peptidase M50" evidence="14">
    <location>
        <begin position="121"/>
        <end position="184"/>
    </location>
</feature>
<dbReference type="GO" id="GO:0005886">
    <property type="term" value="C:plasma membrane"/>
    <property type="evidence" value="ECO:0007669"/>
    <property type="project" value="UniProtKB-SubCell"/>
</dbReference>
<comment type="similarity">
    <text evidence="3">Belongs to the peptidase M50B family.</text>
</comment>
<reference evidence="15 16" key="1">
    <citation type="submission" date="2018-05" db="EMBL/GenBank/DDBJ databases">
        <title>Kangiella spongicola genome sequence.</title>
        <authorList>
            <person name="Maclea K.S."/>
            <person name="Goen A.E."/>
            <person name="Kelley C."/>
            <person name="Underriner A."/>
            <person name="Silverwood T."/>
            <person name="Trachtenberg A.M."/>
        </authorList>
    </citation>
    <scope>NUCLEOTIDE SEQUENCE [LARGE SCALE GENOMIC DNA]</scope>
    <source>
        <strain evidence="15 16">ATCC BAA-2076</strain>
    </source>
</reference>
<dbReference type="InterPro" id="IPR044537">
    <property type="entry name" value="Rip2-like"/>
</dbReference>
<dbReference type="CDD" id="cd06158">
    <property type="entry name" value="S2P-M50_like_1"/>
    <property type="match status" value="1"/>
</dbReference>
<dbReference type="GO" id="GO:0008237">
    <property type="term" value="F:metallopeptidase activity"/>
    <property type="evidence" value="ECO:0007669"/>
    <property type="project" value="UniProtKB-KW"/>
</dbReference>
<evidence type="ECO:0000313" key="15">
    <source>
        <dbReference type="EMBL" id="PXF62705.1"/>
    </source>
</evidence>
<keyword evidence="11" id="KW-0482">Metalloprotease</keyword>
<evidence type="ECO:0000256" key="12">
    <source>
        <dbReference type="ARBA" id="ARBA00023136"/>
    </source>
</evidence>
<evidence type="ECO:0000256" key="4">
    <source>
        <dbReference type="ARBA" id="ARBA00022475"/>
    </source>
</evidence>
<evidence type="ECO:0000256" key="3">
    <source>
        <dbReference type="ARBA" id="ARBA00007931"/>
    </source>
</evidence>
<keyword evidence="6 13" id="KW-0812">Transmembrane</keyword>
<dbReference type="GO" id="GO:0006508">
    <property type="term" value="P:proteolysis"/>
    <property type="evidence" value="ECO:0007669"/>
    <property type="project" value="UniProtKB-KW"/>
</dbReference>
<keyword evidence="9" id="KW-0862">Zinc</keyword>
<accession>A0A318D4C4</accession>
<sequence>MLPLLYNGQYAIFAIVLFVIIFSLTLHEFGHAYSAKLLGDDTAEKMGRLNLNPINHIDPVGLIAVVLIGFGYAKPVPVTHRKLRTNWASAAVAAAGPLMNFLIALVAVNLQAAAWVFDIGALQSQVAQTSLTFLALINILLMLFNLLPIGPLDGHYVMEWLLPKSLKYKYHQLNGKYGTMFFMALIVLSILGVPIFSFLWSAAQTMSGWINFVV</sequence>
<dbReference type="RefSeq" id="WP_110201614.1">
    <property type="nucleotide sequence ID" value="NZ_QICH01000003.1"/>
</dbReference>
<evidence type="ECO:0000256" key="6">
    <source>
        <dbReference type="ARBA" id="ARBA00022692"/>
    </source>
</evidence>
<dbReference type="InterPro" id="IPR008915">
    <property type="entry name" value="Peptidase_M50"/>
</dbReference>
<evidence type="ECO:0000256" key="7">
    <source>
        <dbReference type="ARBA" id="ARBA00022723"/>
    </source>
</evidence>
<evidence type="ECO:0000256" key="1">
    <source>
        <dbReference type="ARBA" id="ARBA00001947"/>
    </source>
</evidence>